<dbReference type="EMBL" id="AQQW01000008">
    <property type="protein sequence ID" value="ETW12131.1"/>
    <property type="molecule type" value="Genomic_DNA"/>
</dbReference>
<evidence type="ECO:0008006" key="4">
    <source>
        <dbReference type="Google" id="ProtNLM"/>
    </source>
</evidence>
<keyword evidence="3" id="KW-1185">Reference proteome</keyword>
<dbReference type="Proteomes" id="UP000019063">
    <property type="component" value="Unassembled WGS sequence"/>
</dbReference>
<dbReference type="STRING" id="1379903.ATO8_13587"/>
<feature type="compositionally biased region" description="Polar residues" evidence="1">
    <location>
        <begin position="310"/>
        <end position="326"/>
    </location>
</feature>
<protein>
    <recommendedName>
        <fullName evidence="4">DUF2125 domain-containing protein</fullName>
    </recommendedName>
</protein>
<organism evidence="2 3">
    <name type="scientific">Roseivivax marinus</name>
    <dbReference type="NCBI Taxonomy" id="1379903"/>
    <lineage>
        <taxon>Bacteria</taxon>
        <taxon>Pseudomonadati</taxon>
        <taxon>Pseudomonadota</taxon>
        <taxon>Alphaproteobacteria</taxon>
        <taxon>Rhodobacterales</taxon>
        <taxon>Roseobacteraceae</taxon>
        <taxon>Roseivivax</taxon>
    </lineage>
</organism>
<accession>W4HJ03</accession>
<evidence type="ECO:0000313" key="2">
    <source>
        <dbReference type="EMBL" id="ETW12131.1"/>
    </source>
</evidence>
<feature type="region of interest" description="Disordered" evidence="1">
    <location>
        <begin position="237"/>
        <end position="257"/>
    </location>
</feature>
<dbReference type="AlphaFoldDB" id="W4HJ03"/>
<reference evidence="2 3" key="1">
    <citation type="journal article" date="2014" name="Antonie Van Leeuwenhoek">
        <title>Roseivivax atlanticus sp. nov., isolated from surface seawater of the Atlantic Ocean.</title>
        <authorList>
            <person name="Li G."/>
            <person name="Lai Q."/>
            <person name="Liu X."/>
            <person name="Sun F."/>
            <person name="Shao Z."/>
        </authorList>
    </citation>
    <scope>NUCLEOTIDE SEQUENCE [LARGE SCALE GENOMIC DNA]</scope>
    <source>
        <strain evidence="2 3">22II-s10s</strain>
    </source>
</reference>
<dbReference type="Pfam" id="PF09898">
    <property type="entry name" value="DUF2125"/>
    <property type="match status" value="1"/>
</dbReference>
<dbReference type="eggNOG" id="COG2982">
    <property type="taxonomic scope" value="Bacteria"/>
</dbReference>
<sequence length="558" mass="58473">MTAAGARTTLRRTAPSAPKTFRKDLSMIRSFPHAGRIAGLALACLTAPQAVFADVAPGEVWSMFRDYLVRSGYEVTAEEAETGGDLRVSYVTLRMEAPDETGGVLVVTMDEILFEDAGDGTVSVVLPGSIPAEISGMEDDDVEAVRFEIMQTALDIAVSGTPDDMVWDYTADAASVRLAELVRDGAPVSREDAAATVALEEMSGRTSIATAGDGGQEIAQTVEAARITYDLAFAEPATEDDAEGADAPATEDDEDTVPDRFALSGRAQDVRITADSALPEEGGADEMAALLDDGFRVGFDMTYSDGETEFTGQDASGTSSGRTASNGGSLSLSLGEDGLSYDVRAEGMAYAITMGDLPIPFTAEAEEMRTTLQVPVMPSDAPQDFSLALALRGVTASEMLWSMIDPDEALPRDPATVALELTGTATPGVNMFDTEAIEAMQAEGRAPGTLDTLEIAELQVSAAGAELTGEGSFTFDEDDLETFDGMPAPEGSATLTLSGATALLDTLVSMGIVGQDEAMGARMMLSMFAVPGDGEDTLTTTIEVTEEGHVRANGQRIR</sequence>
<comment type="caution">
    <text evidence="2">The sequence shown here is derived from an EMBL/GenBank/DDBJ whole genome shotgun (WGS) entry which is preliminary data.</text>
</comment>
<evidence type="ECO:0000256" key="1">
    <source>
        <dbReference type="SAM" id="MobiDB-lite"/>
    </source>
</evidence>
<gene>
    <name evidence="2" type="ORF">ATO8_13587</name>
</gene>
<evidence type="ECO:0000313" key="3">
    <source>
        <dbReference type="Proteomes" id="UP000019063"/>
    </source>
</evidence>
<name>W4HJ03_9RHOB</name>
<feature type="region of interest" description="Disordered" evidence="1">
    <location>
        <begin position="307"/>
        <end position="329"/>
    </location>
</feature>
<dbReference type="InterPro" id="IPR018666">
    <property type="entry name" value="DUF2125"/>
</dbReference>
<feature type="compositionally biased region" description="Acidic residues" evidence="1">
    <location>
        <begin position="237"/>
        <end position="256"/>
    </location>
</feature>
<proteinExistence type="predicted"/>